<dbReference type="PANTHER" id="PTHR11616:SF325">
    <property type="entry name" value="TRANSPORTER"/>
    <property type="match status" value="1"/>
</dbReference>
<evidence type="ECO:0000256" key="7">
    <source>
        <dbReference type="PIRSR" id="PIRSR600175-2"/>
    </source>
</evidence>
<reference evidence="12" key="1">
    <citation type="submission" date="2025-08" db="UniProtKB">
        <authorList>
            <consortium name="RefSeq"/>
        </authorList>
    </citation>
    <scope>IDENTIFICATION</scope>
    <source>
        <tissue evidence="12">Sperm</tissue>
    </source>
</reference>
<dbReference type="SUPFAM" id="SSF161070">
    <property type="entry name" value="SNF-like"/>
    <property type="match status" value="1"/>
</dbReference>
<feature type="binding site" evidence="6">
    <location>
        <position position="189"/>
    </location>
    <ligand>
        <name>Na(+)</name>
        <dbReference type="ChEBI" id="CHEBI:29101"/>
        <label>1</label>
    </ligand>
</feature>
<dbReference type="GO" id="GO:0046872">
    <property type="term" value="F:metal ion binding"/>
    <property type="evidence" value="ECO:0007669"/>
    <property type="project" value="UniProtKB-KW"/>
</dbReference>
<feature type="transmembrane region" description="Helical" evidence="10">
    <location>
        <begin position="183"/>
        <end position="201"/>
    </location>
</feature>
<keyword evidence="6" id="KW-0915">Sodium</keyword>
<dbReference type="PANTHER" id="PTHR11616">
    <property type="entry name" value="SODIUM/CHLORIDE DEPENDENT TRANSPORTER"/>
    <property type="match status" value="1"/>
</dbReference>
<feature type="transmembrane region" description="Helical" evidence="10">
    <location>
        <begin position="554"/>
        <end position="580"/>
    </location>
</feature>
<dbReference type="KEGG" id="pmrn:116951310"/>
<comment type="subcellular location">
    <subcellularLocation>
        <location evidence="1">Membrane</location>
        <topology evidence="1">Multi-pass membrane protein</topology>
    </subcellularLocation>
</comment>
<dbReference type="InterPro" id="IPR037272">
    <property type="entry name" value="SNS_sf"/>
</dbReference>
<accession>A0AAJ7XA66</accession>
<evidence type="ECO:0000256" key="2">
    <source>
        <dbReference type="ARBA" id="ARBA00022448"/>
    </source>
</evidence>
<keyword evidence="11" id="KW-1185">Reference proteome</keyword>
<keyword evidence="7" id="KW-1015">Disulfide bond</keyword>
<evidence type="ECO:0000313" key="11">
    <source>
        <dbReference type="Proteomes" id="UP001318040"/>
    </source>
</evidence>
<feature type="compositionally biased region" description="Low complexity" evidence="9">
    <location>
        <begin position="47"/>
        <end position="66"/>
    </location>
</feature>
<feature type="binding site" evidence="6">
    <location>
        <position position="196"/>
    </location>
    <ligand>
        <name>Na(+)</name>
        <dbReference type="ChEBI" id="CHEBI:29101"/>
        <label>1</label>
    </ligand>
</feature>
<evidence type="ECO:0000256" key="4">
    <source>
        <dbReference type="ARBA" id="ARBA00022989"/>
    </source>
</evidence>
<feature type="transmembrane region" description="Helical" evidence="10">
    <location>
        <begin position="398"/>
        <end position="417"/>
    </location>
</feature>
<dbReference type="PROSITE" id="PS00610">
    <property type="entry name" value="NA_NEUROTRAN_SYMP_1"/>
    <property type="match status" value="1"/>
</dbReference>
<feature type="transmembrane region" description="Helical" evidence="10">
    <location>
        <begin position="213"/>
        <end position="234"/>
    </location>
</feature>
<feature type="transmembrane region" description="Helical" evidence="10">
    <location>
        <begin position="612"/>
        <end position="637"/>
    </location>
</feature>
<dbReference type="CDD" id="cd11496">
    <property type="entry name" value="SLC6sbd-TauT-like"/>
    <property type="match status" value="1"/>
</dbReference>
<feature type="binding site" evidence="6">
    <location>
        <position position="192"/>
    </location>
    <ligand>
        <name>Na(+)</name>
        <dbReference type="ChEBI" id="CHEBI:29101"/>
        <label>1</label>
    </ligand>
</feature>
<feature type="binding site" evidence="6">
    <location>
        <position position="515"/>
    </location>
    <ligand>
        <name>Na(+)</name>
        <dbReference type="ChEBI" id="CHEBI:29101"/>
        <label>1</label>
    </ligand>
</feature>
<dbReference type="PRINTS" id="PR00176">
    <property type="entry name" value="NANEUSMPORT"/>
</dbReference>
<dbReference type="RefSeq" id="XP_032825743.1">
    <property type="nucleotide sequence ID" value="XM_032969852.1"/>
</dbReference>
<keyword evidence="5 10" id="KW-0472">Membrane</keyword>
<feature type="binding site" evidence="6">
    <location>
        <position position="584"/>
    </location>
    <ligand>
        <name>Na(+)</name>
        <dbReference type="ChEBI" id="CHEBI:29101"/>
        <label>1</label>
    </ligand>
</feature>
<feature type="binding site" evidence="6">
    <location>
        <position position="483"/>
    </location>
    <ligand>
        <name>Na(+)</name>
        <dbReference type="ChEBI" id="CHEBI:29101"/>
        <label>1</label>
    </ligand>
</feature>
<dbReference type="AlphaFoldDB" id="A0AAJ7XA66"/>
<protein>
    <recommendedName>
        <fullName evidence="8">Transporter</fullName>
    </recommendedName>
</protein>
<sequence>MLQDTHRVVVGAESGVKSFASRSASATKQRLYRQRHHYQALSCQSNSRPVSCSTPRPSSTSPSSHLSTKESDSDTTGPLLLDHNYGHDNDEEDDDEDAVTCHRGHRGHHAIVGIDGDRKSRQASVRVPMFDGATAAAAEKKKKMELGAAAGGGAGARDVASAGKDTSVGSSVERQTWGRQLDFLMSCVGYAVGLGNVWRFPYLCYRNGGGVFLIPYCLTLIAAGIPCFFMEVSLGQFTKQGGIGAWGISPIFKGLGYASMVIVFYCNCYYILILAWALYYLAHCFTMGPLPWATCGNNWNTKFCSDGTCQYPSADANGTEGSLNGTAGPGFLNGTARSMAWPALTNATSGSSLLPLSNVSALGHACPPLNVVTTSSVVEFWERKTLAMTTGLHDLGSVHWEMLLCLIAAWLIVYFCVWKGVRSTGKVVYFTSTFRYLMLIALFARGVTLPGAMGGIKYYLQTDWQKLATPQVWLDAGTQTFYSYALGFGALSTLGSYNRFHNNCLRDTYVLALINSGTSLFAGFVVFSILGFMAHEQGVPIDMVAESGPGLAFIAYPRAVTMMPVPVLWAVLFFVMLLLLGLDSQFVAIEGFVTGISDIFPTVLRGRGRRELFVAACCIVKFLVSFVMVMQGGIYIFQLFDNYAVSGYTLLWQVGWQCIVVAWVYGSSRFMEDVVLMIGYRPNRWIGWCWKFITPTLCMGMLLFQLIQYKGPTYNKVYVYPWWGEALGWLLSLSSMLCLPLTLLYLLVARGKGTLKQRWRHLTTPVLGPHVERHRRAALAAAGPPDNRALDTLIGGHHTKGGAPNGNATELEMLRESKM</sequence>
<feature type="disulfide bond" evidence="7">
    <location>
        <begin position="295"/>
        <end position="304"/>
    </location>
</feature>
<comment type="similarity">
    <text evidence="8">Belongs to the sodium:neurotransmitter symporter (SNF) (TC 2.A.22) family.</text>
</comment>
<feature type="binding site" evidence="6">
    <location>
        <position position="580"/>
    </location>
    <ligand>
        <name>Na(+)</name>
        <dbReference type="ChEBI" id="CHEBI:29101"/>
        <label>1</label>
    </ligand>
</feature>
<evidence type="ECO:0000256" key="3">
    <source>
        <dbReference type="ARBA" id="ARBA00022692"/>
    </source>
</evidence>
<evidence type="ECO:0000256" key="10">
    <source>
        <dbReference type="SAM" id="Phobius"/>
    </source>
</evidence>
<keyword evidence="2 8" id="KW-0813">Transport</keyword>
<dbReference type="GeneID" id="116951310"/>
<keyword evidence="6" id="KW-0479">Metal-binding</keyword>
<evidence type="ECO:0000256" key="6">
    <source>
        <dbReference type="PIRSR" id="PIRSR600175-1"/>
    </source>
</evidence>
<evidence type="ECO:0000256" key="8">
    <source>
        <dbReference type="RuleBase" id="RU003732"/>
    </source>
</evidence>
<dbReference type="Pfam" id="PF00209">
    <property type="entry name" value="SNF"/>
    <property type="match status" value="2"/>
</dbReference>
<feature type="transmembrane region" description="Helical" evidence="10">
    <location>
        <begin position="480"/>
        <end position="497"/>
    </location>
</feature>
<dbReference type="PROSITE" id="PS50267">
    <property type="entry name" value="NA_NEUROTRAN_SYMP_3"/>
    <property type="match status" value="1"/>
</dbReference>
<feature type="region of interest" description="Disordered" evidence="9">
    <location>
        <begin position="22"/>
        <end position="100"/>
    </location>
</feature>
<feature type="transmembrane region" description="Helical" evidence="10">
    <location>
        <begin position="509"/>
        <end position="534"/>
    </location>
</feature>
<name>A0AAJ7XA66_PETMA</name>
<feature type="transmembrane region" description="Helical" evidence="10">
    <location>
        <begin position="255"/>
        <end position="282"/>
    </location>
</feature>
<keyword evidence="4 10" id="KW-1133">Transmembrane helix</keyword>
<feature type="transmembrane region" description="Helical" evidence="10">
    <location>
        <begin position="727"/>
        <end position="748"/>
    </location>
</feature>
<dbReference type="GO" id="GO:0005332">
    <property type="term" value="F:gamma-aminobutyric acid:sodium:chloride symporter activity"/>
    <property type="evidence" value="ECO:0007669"/>
    <property type="project" value="TreeGrafter"/>
</dbReference>
<evidence type="ECO:0000256" key="1">
    <source>
        <dbReference type="ARBA" id="ARBA00004141"/>
    </source>
</evidence>
<feature type="compositionally biased region" description="Acidic residues" evidence="9">
    <location>
        <begin position="89"/>
        <end position="98"/>
    </location>
</feature>
<proteinExistence type="inferred from homology"/>
<feature type="transmembrane region" description="Helical" evidence="10">
    <location>
        <begin position="643"/>
        <end position="665"/>
    </location>
</feature>
<evidence type="ECO:0000256" key="9">
    <source>
        <dbReference type="SAM" id="MobiDB-lite"/>
    </source>
</evidence>
<evidence type="ECO:0000256" key="5">
    <source>
        <dbReference type="ARBA" id="ARBA00023136"/>
    </source>
</evidence>
<keyword evidence="8" id="KW-0769">Symport</keyword>
<dbReference type="InterPro" id="IPR000175">
    <property type="entry name" value="Na/ntran_symport"/>
</dbReference>
<dbReference type="Proteomes" id="UP001318040">
    <property type="component" value="Chromosome 42"/>
</dbReference>
<feature type="binding site" evidence="6">
    <location>
        <position position="583"/>
    </location>
    <ligand>
        <name>Na(+)</name>
        <dbReference type="ChEBI" id="CHEBI:29101"/>
        <label>1</label>
    </ligand>
</feature>
<evidence type="ECO:0000313" key="12">
    <source>
        <dbReference type="RefSeq" id="XP_032825743.1"/>
    </source>
</evidence>
<feature type="binding site" evidence="6">
    <location>
        <position position="191"/>
    </location>
    <ligand>
        <name>Na(+)</name>
        <dbReference type="ChEBI" id="CHEBI:29101"/>
        <label>1</label>
    </ligand>
</feature>
<feature type="transmembrane region" description="Helical" evidence="10">
    <location>
        <begin position="437"/>
        <end position="460"/>
    </location>
</feature>
<organism evidence="11 12">
    <name type="scientific">Petromyzon marinus</name>
    <name type="common">Sea lamprey</name>
    <dbReference type="NCBI Taxonomy" id="7757"/>
    <lineage>
        <taxon>Eukaryota</taxon>
        <taxon>Metazoa</taxon>
        <taxon>Chordata</taxon>
        <taxon>Craniata</taxon>
        <taxon>Vertebrata</taxon>
        <taxon>Cyclostomata</taxon>
        <taxon>Hyperoartia</taxon>
        <taxon>Petromyzontiformes</taxon>
        <taxon>Petromyzontidae</taxon>
        <taxon>Petromyzon</taxon>
    </lineage>
</organism>
<feature type="transmembrane region" description="Helical" evidence="10">
    <location>
        <begin position="685"/>
        <end position="707"/>
    </location>
</feature>
<gene>
    <name evidence="12" type="primary">LOC116951310</name>
</gene>
<keyword evidence="3 8" id="KW-0812">Transmembrane</keyword>
<dbReference type="GO" id="GO:0005886">
    <property type="term" value="C:plasma membrane"/>
    <property type="evidence" value="ECO:0007669"/>
    <property type="project" value="TreeGrafter"/>
</dbReference>